<feature type="transmembrane region" description="Helical" evidence="1">
    <location>
        <begin position="232"/>
        <end position="255"/>
    </location>
</feature>
<evidence type="ECO:0000256" key="1">
    <source>
        <dbReference type="SAM" id="Phobius"/>
    </source>
</evidence>
<feature type="transmembrane region" description="Helical" evidence="1">
    <location>
        <begin position="88"/>
        <end position="105"/>
    </location>
</feature>
<dbReference type="RefSeq" id="WP_250194998.1">
    <property type="nucleotide sequence ID" value="NZ_CP097635.1"/>
</dbReference>
<keyword evidence="1" id="KW-1133">Transmembrane helix</keyword>
<evidence type="ECO:0000313" key="2">
    <source>
        <dbReference type="EMBL" id="URI06735.1"/>
    </source>
</evidence>
<keyword evidence="3" id="KW-1185">Reference proteome</keyword>
<dbReference type="EMBL" id="CP097635">
    <property type="protein sequence ID" value="URI06735.1"/>
    <property type="molecule type" value="Genomic_DNA"/>
</dbReference>
<organism evidence="2 3">
    <name type="scientific">Aquincola tertiaricarbonis</name>
    <dbReference type="NCBI Taxonomy" id="391953"/>
    <lineage>
        <taxon>Bacteria</taxon>
        <taxon>Pseudomonadati</taxon>
        <taxon>Pseudomonadota</taxon>
        <taxon>Betaproteobacteria</taxon>
        <taxon>Burkholderiales</taxon>
        <taxon>Sphaerotilaceae</taxon>
        <taxon>Aquincola</taxon>
    </lineage>
</organism>
<evidence type="ECO:0000313" key="3">
    <source>
        <dbReference type="Proteomes" id="UP001056201"/>
    </source>
</evidence>
<proteinExistence type="predicted"/>
<accession>A0ABY4S3E1</accession>
<evidence type="ECO:0008006" key="4">
    <source>
        <dbReference type="Google" id="ProtNLM"/>
    </source>
</evidence>
<name>A0ABY4S3E1_AQUTE</name>
<reference evidence="2" key="1">
    <citation type="submission" date="2022-05" db="EMBL/GenBank/DDBJ databases">
        <title>An RpoN-dependent PEP-CTERM gene is involved in floc formation of an Aquincola tertiaricarbonis strain.</title>
        <authorList>
            <person name="Qiu D."/>
            <person name="Xia M."/>
        </authorList>
    </citation>
    <scope>NUCLEOTIDE SEQUENCE</scope>
    <source>
        <strain evidence="2">RN12</strain>
    </source>
</reference>
<protein>
    <recommendedName>
        <fullName evidence="4">Transmembrane protein</fullName>
    </recommendedName>
</protein>
<keyword evidence="1" id="KW-0812">Transmembrane</keyword>
<gene>
    <name evidence="2" type="ORF">MW290_12600</name>
</gene>
<sequence length="266" mass="26195">MDWWAKSLLTMASVALVLALARRWGGSAAGIVAGLPTTTAPALGWMAHEQGAPFAAHAAAATVAACALMAAFALAYAHASLRLRPRGVALAWGAAAALAMVGPVLAAGHHLLPALGLAGVCSVLAWRAWPPSFGGAPAQADAPARPWITTALPAITAGTLSLGLAAAGPVIGTVVAGLLASLPVVSVTVALVQHADRGAAAARQFLLGTVAGLFGRMAFGTVFAATVPGCGIGTAMALAAGAAVMVNLACMARLARGPALERLARG</sequence>
<feature type="transmembrane region" description="Helical" evidence="1">
    <location>
        <begin position="52"/>
        <end position="76"/>
    </location>
</feature>
<feature type="transmembrane region" description="Helical" evidence="1">
    <location>
        <begin position="174"/>
        <end position="193"/>
    </location>
</feature>
<feature type="transmembrane region" description="Helical" evidence="1">
    <location>
        <begin position="205"/>
        <end position="226"/>
    </location>
</feature>
<keyword evidence="1" id="KW-0472">Membrane</keyword>
<dbReference type="Proteomes" id="UP001056201">
    <property type="component" value="Chromosome 1"/>
</dbReference>